<dbReference type="EMBL" id="GDID01001240">
    <property type="protein sequence ID" value="JAP95366.1"/>
    <property type="molecule type" value="Transcribed_RNA"/>
</dbReference>
<reference evidence="3" key="1">
    <citation type="submission" date="2015-07" db="EMBL/GenBank/DDBJ databases">
        <title>Adaptation to a free-living lifestyle via gene acquisitions in the diplomonad Trepomonas sp. PC1.</title>
        <authorList>
            <person name="Xu F."/>
            <person name="Jerlstrom-Hultqvist J."/>
            <person name="Kolisko M."/>
            <person name="Simpson A.G.B."/>
            <person name="Roger A.J."/>
            <person name="Svard S.G."/>
            <person name="Andersson J.O."/>
        </authorList>
    </citation>
    <scope>NUCLEOTIDE SEQUENCE</scope>
    <source>
        <strain evidence="3">PC1</strain>
    </source>
</reference>
<name>A0A146KIW8_9EUKA</name>
<dbReference type="Gene3D" id="1.10.287.370">
    <property type="match status" value="1"/>
</dbReference>
<sequence length="106" mass="12525">TVDSQKRFEQLNQEYIKLQQDRARLLDIKYENELVKKDLGTMPDEVKYYKMNGPALIPKNIEEVKQAVDDKLVFVTKQIDMLDKQMVDKEKQIIEANKARIAQQQQ</sequence>
<dbReference type="GO" id="GO:0006457">
    <property type="term" value="P:protein folding"/>
    <property type="evidence" value="ECO:0007669"/>
    <property type="project" value="InterPro"/>
</dbReference>
<dbReference type="GO" id="GO:0016272">
    <property type="term" value="C:prefoldin complex"/>
    <property type="evidence" value="ECO:0007669"/>
    <property type="project" value="InterPro"/>
</dbReference>
<dbReference type="AlphaFoldDB" id="A0A146KIW8"/>
<organism evidence="3">
    <name type="scientific">Trepomonas sp. PC1</name>
    <dbReference type="NCBI Taxonomy" id="1076344"/>
    <lineage>
        <taxon>Eukaryota</taxon>
        <taxon>Metamonada</taxon>
        <taxon>Diplomonadida</taxon>
        <taxon>Hexamitidae</taxon>
        <taxon>Hexamitinae</taxon>
        <taxon>Trepomonas</taxon>
    </lineage>
</organism>
<dbReference type="GO" id="GO:0051131">
    <property type="term" value="P:chaperone-mediated protein complex assembly"/>
    <property type="evidence" value="ECO:0007669"/>
    <property type="project" value="TreeGrafter"/>
</dbReference>
<accession>A0A146KIW8</accession>
<keyword evidence="2" id="KW-0143">Chaperone</keyword>
<evidence type="ECO:0000256" key="1">
    <source>
        <dbReference type="ARBA" id="ARBA00008045"/>
    </source>
</evidence>
<dbReference type="PANTHER" id="PTHR21431">
    <property type="entry name" value="PREFOLDIN SUBUNIT 6"/>
    <property type="match status" value="1"/>
</dbReference>
<protein>
    <submittedName>
        <fullName evidence="3">Prefoldin subunit 6</fullName>
    </submittedName>
</protein>
<dbReference type="SUPFAM" id="SSF46579">
    <property type="entry name" value="Prefoldin"/>
    <property type="match status" value="1"/>
</dbReference>
<feature type="non-terminal residue" evidence="3">
    <location>
        <position position="106"/>
    </location>
</feature>
<proteinExistence type="inferred from homology"/>
<feature type="non-terminal residue" evidence="3">
    <location>
        <position position="1"/>
    </location>
</feature>
<evidence type="ECO:0000313" key="3">
    <source>
        <dbReference type="EMBL" id="JAP95366.1"/>
    </source>
</evidence>
<gene>
    <name evidence="3" type="ORF">TPC1_11669</name>
</gene>
<dbReference type="InterPro" id="IPR002777">
    <property type="entry name" value="PFD_beta-like"/>
</dbReference>
<dbReference type="InterPro" id="IPR009053">
    <property type="entry name" value="Prefoldin"/>
</dbReference>
<comment type="similarity">
    <text evidence="1">Belongs to the prefoldin subunit beta family.</text>
</comment>
<dbReference type="GO" id="GO:0005737">
    <property type="term" value="C:cytoplasm"/>
    <property type="evidence" value="ECO:0007669"/>
    <property type="project" value="TreeGrafter"/>
</dbReference>
<evidence type="ECO:0000256" key="2">
    <source>
        <dbReference type="ARBA" id="ARBA00023186"/>
    </source>
</evidence>
<dbReference type="GO" id="GO:0051087">
    <property type="term" value="F:protein-folding chaperone binding"/>
    <property type="evidence" value="ECO:0007669"/>
    <property type="project" value="TreeGrafter"/>
</dbReference>
<dbReference type="PANTHER" id="PTHR21431:SF0">
    <property type="entry name" value="PREFOLDIN SUBUNIT 6"/>
    <property type="match status" value="1"/>
</dbReference>
<dbReference type="GO" id="GO:0051082">
    <property type="term" value="F:unfolded protein binding"/>
    <property type="evidence" value="ECO:0007669"/>
    <property type="project" value="InterPro"/>
</dbReference>
<dbReference type="Pfam" id="PF01920">
    <property type="entry name" value="Prefoldin_2"/>
    <property type="match status" value="1"/>
</dbReference>